<evidence type="ECO:0000259" key="1">
    <source>
        <dbReference type="Pfam" id="PF01243"/>
    </source>
</evidence>
<dbReference type="InterPro" id="IPR012349">
    <property type="entry name" value="Split_barrel_FMN-bd"/>
</dbReference>
<gene>
    <name evidence="2" type="ORF">A3G33_03030</name>
</gene>
<dbReference type="SUPFAM" id="SSF50475">
    <property type="entry name" value="FMN-binding split barrel"/>
    <property type="match status" value="1"/>
</dbReference>
<evidence type="ECO:0000313" key="2">
    <source>
        <dbReference type="EMBL" id="OGW96953.1"/>
    </source>
</evidence>
<dbReference type="Proteomes" id="UP000178187">
    <property type="component" value="Unassembled WGS sequence"/>
</dbReference>
<dbReference type="InterPro" id="IPR011576">
    <property type="entry name" value="Pyridox_Oxase_N"/>
</dbReference>
<comment type="caution">
    <text evidence="2">The sequence shown here is derived from an EMBL/GenBank/DDBJ whole genome shotgun (WGS) entry which is preliminary data.</text>
</comment>
<dbReference type="PANTHER" id="PTHR40660:SF1">
    <property type="entry name" value="5'-PHOSPHATE OXIDASE PUTATIVE DOMAIN-CONTAINING PROTEIN-RELATED"/>
    <property type="match status" value="1"/>
</dbReference>
<proteinExistence type="predicted"/>
<evidence type="ECO:0000313" key="3">
    <source>
        <dbReference type="Proteomes" id="UP000178187"/>
    </source>
</evidence>
<protein>
    <recommendedName>
        <fullName evidence="1">Pyridoxamine 5'-phosphate oxidase N-terminal domain-containing protein</fullName>
    </recommendedName>
</protein>
<name>A0A1G1KVJ5_9BACT</name>
<reference evidence="2 3" key="1">
    <citation type="journal article" date="2016" name="Nat. Commun.">
        <title>Thousands of microbial genomes shed light on interconnected biogeochemical processes in an aquifer system.</title>
        <authorList>
            <person name="Anantharaman K."/>
            <person name="Brown C.T."/>
            <person name="Hug L.A."/>
            <person name="Sharon I."/>
            <person name="Castelle C.J."/>
            <person name="Probst A.J."/>
            <person name="Thomas B.C."/>
            <person name="Singh A."/>
            <person name="Wilkins M.J."/>
            <person name="Karaoz U."/>
            <person name="Brodie E.L."/>
            <person name="Williams K.H."/>
            <person name="Hubbard S.S."/>
            <person name="Banfield J.F."/>
        </authorList>
    </citation>
    <scope>NUCLEOTIDE SEQUENCE [LARGE SCALE GENOMIC DNA]</scope>
</reference>
<accession>A0A1G1KVJ5</accession>
<sequence length="158" mass="17961">MSVISEKAMHFLEKQGVVVVSTLDEFGKIHCSVKGIVGLEKEGKVFVIDLYHHRTFQNLQKNPTVSITAIDEHAFAGYTLQGKAKIVPREEIQGHIIEKWEKRIVRRISNRLIKSLQAGVLTERHHEAHLPTVPKYLIEVDVEKVIDLTPPVRKSPDN</sequence>
<dbReference type="Gene3D" id="2.30.110.10">
    <property type="entry name" value="Electron Transport, Fmn-binding Protein, Chain A"/>
    <property type="match status" value="1"/>
</dbReference>
<dbReference type="PANTHER" id="PTHR40660">
    <property type="entry name" value="5'-PHOSPHATE OXIDASE PUTATIVE DOMAIN-CONTAINING PROTEIN-RELATED"/>
    <property type="match status" value="1"/>
</dbReference>
<dbReference type="AlphaFoldDB" id="A0A1G1KVJ5"/>
<feature type="domain" description="Pyridoxamine 5'-phosphate oxidase N-terminal" evidence="1">
    <location>
        <begin position="5"/>
        <end position="108"/>
    </location>
</feature>
<organism evidence="2 3">
    <name type="scientific">Candidatus Danuiimicrobium aquiferis</name>
    <dbReference type="NCBI Taxonomy" id="1801832"/>
    <lineage>
        <taxon>Bacteria</taxon>
        <taxon>Pseudomonadati</taxon>
        <taxon>Candidatus Omnitrophota</taxon>
        <taxon>Candidatus Danuiimicrobium</taxon>
    </lineage>
</organism>
<dbReference type="Pfam" id="PF01243">
    <property type="entry name" value="PNPOx_N"/>
    <property type="match status" value="1"/>
</dbReference>
<dbReference type="EMBL" id="MHFR01000045">
    <property type="protein sequence ID" value="OGW96953.1"/>
    <property type="molecule type" value="Genomic_DNA"/>
</dbReference>